<keyword evidence="10" id="KW-0233">DNA recombination</keyword>
<evidence type="ECO:0000313" key="12">
    <source>
        <dbReference type="EMBL" id="KIJ26176.1"/>
    </source>
</evidence>
<keyword evidence="3" id="KW-0479">Metal-binding</keyword>
<keyword evidence="13" id="KW-1185">Reference proteome</keyword>
<dbReference type="GO" id="GO:0016787">
    <property type="term" value="F:hydrolase activity"/>
    <property type="evidence" value="ECO:0007669"/>
    <property type="project" value="UniProtKB-KW"/>
</dbReference>
<keyword evidence="9" id="KW-0239">DNA-directed DNA polymerase</keyword>
<evidence type="ECO:0000256" key="2">
    <source>
        <dbReference type="ARBA" id="ARBA00022722"/>
    </source>
</evidence>
<keyword evidence="5" id="KW-0378">Hydrolase</keyword>
<keyword evidence="6" id="KW-0460">Magnesium</keyword>
<accession>A0A0C9UL11</accession>
<keyword evidence="7" id="KW-0229">DNA integration</keyword>
<dbReference type="GO" id="GO:0003887">
    <property type="term" value="F:DNA-directed DNA polymerase activity"/>
    <property type="evidence" value="ECO:0007669"/>
    <property type="project" value="UniProtKB-KW"/>
</dbReference>
<dbReference type="InterPro" id="IPR025724">
    <property type="entry name" value="GAG-pre-integrase_dom"/>
</dbReference>
<reference evidence="12 13" key="1">
    <citation type="submission" date="2014-06" db="EMBL/GenBank/DDBJ databases">
        <title>Evolutionary Origins and Diversification of the Mycorrhizal Mutualists.</title>
        <authorList>
            <consortium name="DOE Joint Genome Institute"/>
            <consortium name="Mycorrhizal Genomics Consortium"/>
            <person name="Kohler A."/>
            <person name="Kuo A."/>
            <person name="Nagy L.G."/>
            <person name="Floudas D."/>
            <person name="Copeland A."/>
            <person name="Barry K.W."/>
            <person name="Cichocki N."/>
            <person name="Veneault-Fourrey C."/>
            <person name="LaButti K."/>
            <person name="Lindquist E.A."/>
            <person name="Lipzen A."/>
            <person name="Lundell T."/>
            <person name="Morin E."/>
            <person name="Murat C."/>
            <person name="Riley R."/>
            <person name="Ohm R."/>
            <person name="Sun H."/>
            <person name="Tunlid A."/>
            <person name="Henrissat B."/>
            <person name="Grigoriev I.V."/>
            <person name="Hibbett D.S."/>
            <person name="Martin F."/>
        </authorList>
    </citation>
    <scope>NUCLEOTIDE SEQUENCE [LARGE SCALE GENOMIC DNA]</scope>
    <source>
        <strain evidence="12 13">SS14</strain>
    </source>
</reference>
<evidence type="ECO:0000256" key="10">
    <source>
        <dbReference type="ARBA" id="ARBA00023172"/>
    </source>
</evidence>
<evidence type="ECO:0000256" key="4">
    <source>
        <dbReference type="ARBA" id="ARBA00022759"/>
    </source>
</evidence>
<feature type="non-terminal residue" evidence="12">
    <location>
        <position position="1"/>
    </location>
</feature>
<dbReference type="EMBL" id="KN837381">
    <property type="protein sequence ID" value="KIJ26176.1"/>
    <property type="molecule type" value="Genomic_DNA"/>
</dbReference>
<organism evidence="12 13">
    <name type="scientific">Sphaerobolus stellatus (strain SS14)</name>
    <dbReference type="NCBI Taxonomy" id="990650"/>
    <lineage>
        <taxon>Eukaryota</taxon>
        <taxon>Fungi</taxon>
        <taxon>Dikarya</taxon>
        <taxon>Basidiomycota</taxon>
        <taxon>Agaricomycotina</taxon>
        <taxon>Agaricomycetes</taxon>
        <taxon>Phallomycetidae</taxon>
        <taxon>Geastrales</taxon>
        <taxon>Sphaerobolaceae</taxon>
        <taxon>Sphaerobolus</taxon>
    </lineage>
</organism>
<dbReference type="GO" id="GO:0003964">
    <property type="term" value="F:RNA-directed DNA polymerase activity"/>
    <property type="evidence" value="ECO:0007669"/>
    <property type="project" value="UniProtKB-KW"/>
</dbReference>
<dbReference type="GO" id="GO:0004519">
    <property type="term" value="F:endonuclease activity"/>
    <property type="evidence" value="ECO:0007669"/>
    <property type="project" value="UniProtKB-KW"/>
</dbReference>
<dbReference type="PANTHER" id="PTHR42648">
    <property type="entry name" value="TRANSPOSASE, PUTATIVE-RELATED"/>
    <property type="match status" value="1"/>
</dbReference>
<dbReference type="HOGENOM" id="CLU_102301_4_1_1"/>
<evidence type="ECO:0000256" key="3">
    <source>
        <dbReference type="ARBA" id="ARBA00022723"/>
    </source>
</evidence>
<evidence type="ECO:0000256" key="8">
    <source>
        <dbReference type="ARBA" id="ARBA00022918"/>
    </source>
</evidence>
<keyword evidence="2" id="KW-0540">Nuclease</keyword>
<dbReference type="GO" id="GO:0046872">
    <property type="term" value="F:metal ion binding"/>
    <property type="evidence" value="ECO:0007669"/>
    <property type="project" value="UniProtKB-KW"/>
</dbReference>
<evidence type="ECO:0000313" key="13">
    <source>
        <dbReference type="Proteomes" id="UP000054279"/>
    </source>
</evidence>
<keyword evidence="4" id="KW-0255">Endonuclease</keyword>
<evidence type="ECO:0000256" key="5">
    <source>
        <dbReference type="ARBA" id="ARBA00022801"/>
    </source>
</evidence>
<protein>
    <recommendedName>
        <fullName evidence="11">GAG-pre-integrase domain-containing protein</fullName>
    </recommendedName>
</protein>
<dbReference type="Pfam" id="PF13976">
    <property type="entry name" value="gag_pre-integrs"/>
    <property type="match status" value="1"/>
</dbReference>
<evidence type="ECO:0000256" key="6">
    <source>
        <dbReference type="ARBA" id="ARBA00022842"/>
    </source>
</evidence>
<evidence type="ECO:0000256" key="7">
    <source>
        <dbReference type="ARBA" id="ARBA00022908"/>
    </source>
</evidence>
<evidence type="ECO:0000259" key="11">
    <source>
        <dbReference type="Pfam" id="PF13976"/>
    </source>
</evidence>
<keyword evidence="9" id="KW-0808">Transferase</keyword>
<feature type="non-terminal residue" evidence="12">
    <location>
        <position position="91"/>
    </location>
</feature>
<gene>
    <name evidence="12" type="ORF">M422DRAFT_133517</name>
</gene>
<proteinExistence type="predicted"/>
<dbReference type="Proteomes" id="UP000054279">
    <property type="component" value="Unassembled WGS sequence"/>
</dbReference>
<sequence>LRLWHRRLGHIGLTGIREMHKKKMVDGLDISDLNAFDFVCEGCALSKSHRLPFPKISSSKYKKMDLIAVDLTGPMSVPTWSGNKYALAVIE</sequence>
<dbReference type="AlphaFoldDB" id="A0A0C9UL11"/>
<feature type="domain" description="GAG-pre-integrase" evidence="11">
    <location>
        <begin position="2"/>
        <end position="48"/>
    </location>
</feature>
<dbReference type="GO" id="GO:0006310">
    <property type="term" value="P:DNA recombination"/>
    <property type="evidence" value="ECO:0007669"/>
    <property type="project" value="UniProtKB-KW"/>
</dbReference>
<dbReference type="GO" id="GO:0015074">
    <property type="term" value="P:DNA integration"/>
    <property type="evidence" value="ECO:0007669"/>
    <property type="project" value="UniProtKB-KW"/>
</dbReference>
<dbReference type="InterPro" id="IPR039537">
    <property type="entry name" value="Retrotran_Ty1/copia-like"/>
</dbReference>
<evidence type="ECO:0000256" key="9">
    <source>
        <dbReference type="ARBA" id="ARBA00022932"/>
    </source>
</evidence>
<name>A0A0C9UL11_SPHS4</name>
<keyword evidence="1" id="KW-0548">Nucleotidyltransferase</keyword>
<evidence type="ECO:0000256" key="1">
    <source>
        <dbReference type="ARBA" id="ARBA00022695"/>
    </source>
</evidence>
<keyword evidence="8" id="KW-0695">RNA-directed DNA polymerase</keyword>
<dbReference type="OrthoDB" id="2713924at2759"/>
<dbReference type="PANTHER" id="PTHR42648:SF11">
    <property type="entry name" value="TRANSPOSON TY4-P GAG-POL POLYPROTEIN"/>
    <property type="match status" value="1"/>
</dbReference>